<dbReference type="InterPro" id="IPR008952">
    <property type="entry name" value="Tetraspanin_EC2_sf"/>
</dbReference>
<feature type="transmembrane region" description="Helical" evidence="6">
    <location>
        <begin position="84"/>
        <end position="109"/>
    </location>
</feature>
<sequence>METCGQKCLKYLMFIFNFLFFLCGGALLGVGIWVVVDGQSFMQIVASNPVIFSASYILIAVGAALLVISFLGCCGAIKENRCLLGTFFAIVLIIFIVEIVGAILAFVFYPDVSRLAKNTLNEYNENIQDNGITQGWNTLQSVVGCCGFDSPDNWGSSNWTKLNSAAEPRPFPASCCVRDTLSLSGTIRNETSCFNMESGFYHTLGCESKFQQYFWVLGGVGIGILVVELLAMIFTCCLYRAIGEEGNYA</sequence>
<dbReference type="EMBL" id="CAWYQH010000001">
    <property type="protein sequence ID" value="CAK8672190.1"/>
    <property type="molecule type" value="Genomic_DNA"/>
</dbReference>
<dbReference type="InterPro" id="IPR018503">
    <property type="entry name" value="Tetraspanin_CS"/>
</dbReference>
<name>A0ABP0EXJ5_CLALP</name>
<dbReference type="InterPro" id="IPR000301">
    <property type="entry name" value="Tetraspanin_animals"/>
</dbReference>
<evidence type="ECO:0000256" key="2">
    <source>
        <dbReference type="ARBA" id="ARBA00006840"/>
    </source>
</evidence>
<reference evidence="7 8" key="1">
    <citation type="submission" date="2024-02" db="EMBL/GenBank/DDBJ databases">
        <authorList>
            <person name="Daric V."/>
            <person name="Darras S."/>
        </authorList>
    </citation>
    <scope>NUCLEOTIDE SEQUENCE [LARGE SCALE GENOMIC DNA]</scope>
</reference>
<dbReference type="PANTHER" id="PTHR19282:SF519">
    <property type="entry name" value="TETRASPANIN"/>
    <property type="match status" value="1"/>
</dbReference>
<comment type="subcellular location">
    <subcellularLocation>
        <location evidence="1 6">Membrane</location>
        <topology evidence="1 6">Multi-pass membrane protein</topology>
    </subcellularLocation>
</comment>
<keyword evidence="4 6" id="KW-1133">Transmembrane helix</keyword>
<dbReference type="PANTHER" id="PTHR19282">
    <property type="entry name" value="TETRASPANIN"/>
    <property type="match status" value="1"/>
</dbReference>
<evidence type="ECO:0000256" key="5">
    <source>
        <dbReference type="ARBA" id="ARBA00023136"/>
    </source>
</evidence>
<feature type="transmembrane region" description="Helical" evidence="6">
    <location>
        <begin position="12"/>
        <end position="36"/>
    </location>
</feature>
<keyword evidence="8" id="KW-1185">Reference proteome</keyword>
<dbReference type="SUPFAM" id="SSF48652">
    <property type="entry name" value="Tetraspanin"/>
    <property type="match status" value="1"/>
</dbReference>
<comment type="similarity">
    <text evidence="2 6">Belongs to the tetraspanin (TM4SF) family.</text>
</comment>
<accession>A0ABP0EXJ5</accession>
<dbReference type="PIRSF" id="PIRSF002419">
    <property type="entry name" value="Tetraspanin"/>
    <property type="match status" value="1"/>
</dbReference>
<evidence type="ECO:0000313" key="8">
    <source>
        <dbReference type="Proteomes" id="UP001642483"/>
    </source>
</evidence>
<evidence type="ECO:0000256" key="6">
    <source>
        <dbReference type="RuleBase" id="RU361218"/>
    </source>
</evidence>
<protein>
    <recommendedName>
        <fullName evidence="6">Tetraspanin</fullName>
    </recommendedName>
</protein>
<feature type="transmembrane region" description="Helical" evidence="6">
    <location>
        <begin position="213"/>
        <end position="239"/>
    </location>
</feature>
<gene>
    <name evidence="7" type="ORF">CVLEPA_LOCUS1175</name>
</gene>
<dbReference type="PROSITE" id="PS00421">
    <property type="entry name" value="TM4_1"/>
    <property type="match status" value="1"/>
</dbReference>
<feature type="transmembrane region" description="Helical" evidence="6">
    <location>
        <begin position="56"/>
        <end position="77"/>
    </location>
</feature>
<organism evidence="7 8">
    <name type="scientific">Clavelina lepadiformis</name>
    <name type="common">Light-bulb sea squirt</name>
    <name type="synonym">Ascidia lepadiformis</name>
    <dbReference type="NCBI Taxonomy" id="159417"/>
    <lineage>
        <taxon>Eukaryota</taxon>
        <taxon>Metazoa</taxon>
        <taxon>Chordata</taxon>
        <taxon>Tunicata</taxon>
        <taxon>Ascidiacea</taxon>
        <taxon>Aplousobranchia</taxon>
        <taxon>Clavelinidae</taxon>
        <taxon>Clavelina</taxon>
    </lineage>
</organism>
<dbReference type="InterPro" id="IPR018499">
    <property type="entry name" value="Tetraspanin/Peripherin"/>
</dbReference>
<evidence type="ECO:0000313" key="7">
    <source>
        <dbReference type="EMBL" id="CAK8672190.1"/>
    </source>
</evidence>
<evidence type="ECO:0000256" key="1">
    <source>
        <dbReference type="ARBA" id="ARBA00004141"/>
    </source>
</evidence>
<evidence type="ECO:0000256" key="4">
    <source>
        <dbReference type="ARBA" id="ARBA00022989"/>
    </source>
</evidence>
<keyword evidence="3 6" id="KW-0812">Transmembrane</keyword>
<dbReference type="Pfam" id="PF00335">
    <property type="entry name" value="Tetraspanin"/>
    <property type="match status" value="1"/>
</dbReference>
<evidence type="ECO:0000256" key="3">
    <source>
        <dbReference type="ARBA" id="ARBA00022692"/>
    </source>
</evidence>
<proteinExistence type="inferred from homology"/>
<dbReference type="Gene3D" id="1.10.1450.10">
    <property type="entry name" value="Tetraspanin"/>
    <property type="match status" value="1"/>
</dbReference>
<dbReference type="Proteomes" id="UP001642483">
    <property type="component" value="Unassembled WGS sequence"/>
</dbReference>
<comment type="caution">
    <text evidence="7">The sequence shown here is derived from an EMBL/GenBank/DDBJ whole genome shotgun (WGS) entry which is preliminary data.</text>
</comment>
<keyword evidence="5 6" id="KW-0472">Membrane</keyword>
<dbReference type="PRINTS" id="PR00259">
    <property type="entry name" value="TMFOUR"/>
</dbReference>